<name>I3IGW9_9BACT</name>
<sequence>MNKKSNKSKQSNIAVFYGDYYSMKYFAQRWAKNKAIINKWNWKGSNWAFIKGENGFSICLVPQKYTKIDELPDGDIVWLVPERGPSIYEVAEFRHFLENFDISDKQLQIVVCLPHDQSEKEANETIDEIAKMAKPAVPDNVDATVEIVWLSREGINTADMWFKDILFKGFKHD</sequence>
<dbReference type="AlphaFoldDB" id="I3IGW9"/>
<comment type="caution">
    <text evidence="1">The sequence shown here is derived from an EMBL/GenBank/DDBJ whole genome shotgun (WGS) entry which is preliminary data.</text>
</comment>
<reference evidence="1 2" key="1">
    <citation type="journal article" date="2012" name="FEBS Lett.">
        <title>Anammox organism KSU-1 expresses a NirK-type copper-containing nitrite reductase instead of a NirS-type with cytochrome cd1.</title>
        <authorList>
            <person name="Hira D."/>
            <person name="Toh H."/>
            <person name="Migita C.T."/>
            <person name="Okubo H."/>
            <person name="Nishiyama T."/>
            <person name="Hattori M."/>
            <person name="Furukawa K."/>
            <person name="Fujii T."/>
        </authorList>
    </citation>
    <scope>NUCLEOTIDE SEQUENCE [LARGE SCALE GENOMIC DNA]</scope>
</reference>
<accession>I3IGW9</accession>
<gene>
    <name evidence="1" type="ORF">KSU1_B0107</name>
</gene>
<keyword evidence="2" id="KW-1185">Reference proteome</keyword>
<protein>
    <submittedName>
        <fullName evidence="1">Uncharacterized protein</fullName>
    </submittedName>
</protein>
<dbReference type="EMBL" id="BAFH01000002">
    <property type="protein sequence ID" value="GAB60964.1"/>
    <property type="molecule type" value="Genomic_DNA"/>
</dbReference>
<dbReference type="Proteomes" id="UP000002985">
    <property type="component" value="Unassembled WGS sequence"/>
</dbReference>
<evidence type="ECO:0000313" key="1">
    <source>
        <dbReference type="EMBL" id="GAB60964.1"/>
    </source>
</evidence>
<proteinExistence type="predicted"/>
<evidence type="ECO:0000313" key="2">
    <source>
        <dbReference type="Proteomes" id="UP000002985"/>
    </source>
</evidence>
<organism evidence="1 2">
    <name type="scientific">Candidatus Jettenia caeni</name>
    <dbReference type="NCBI Taxonomy" id="247490"/>
    <lineage>
        <taxon>Bacteria</taxon>
        <taxon>Pseudomonadati</taxon>
        <taxon>Planctomycetota</taxon>
        <taxon>Candidatus Brocadiia</taxon>
        <taxon>Candidatus Brocadiales</taxon>
        <taxon>Candidatus Brocadiaceae</taxon>
        <taxon>Candidatus Jettenia</taxon>
    </lineage>
</organism>
<dbReference type="STRING" id="247490.KSU1_B0107"/>